<dbReference type="OrthoDB" id="2423195at2759"/>
<evidence type="ECO:0000256" key="6">
    <source>
        <dbReference type="ARBA" id="ARBA00022859"/>
    </source>
</evidence>
<dbReference type="EMBL" id="CAGKOT010000019">
    <property type="protein sequence ID" value="CAB5363864.1"/>
    <property type="molecule type" value="Genomic_DNA"/>
</dbReference>
<dbReference type="PROSITE" id="PS51981">
    <property type="entry name" value="ZF_RZ"/>
    <property type="match status" value="1"/>
</dbReference>
<dbReference type="InterPro" id="IPR046439">
    <property type="entry name" value="ZF_RZ_dom"/>
</dbReference>
<sequence>MEENEDLYVLPECNCVFTATGLDTYFNNQAKNGDHTAVKLWQCPSCQEPIFTAMRYSNYLKSEINLWNIIKHKQEIARNSLSEEERRQIINAMNEETRTTDFNSMVGGRWFVCPNKHPYYIGNCGGATQISRCPDCSATIGGTQHRVINSNKFYGEFDNSTSPAWPGQH</sequence>
<comment type="subcellular location">
    <subcellularLocation>
        <location evidence="1">Cytoplasm</location>
    </subcellularLocation>
</comment>
<dbReference type="AlphaFoldDB" id="A0A915Z663"/>
<proteinExistence type="predicted"/>
<evidence type="ECO:0000259" key="7">
    <source>
        <dbReference type="PROSITE" id="PS51981"/>
    </source>
</evidence>
<evidence type="ECO:0000256" key="1">
    <source>
        <dbReference type="ARBA" id="ARBA00004496"/>
    </source>
</evidence>
<protein>
    <recommendedName>
        <fullName evidence="7">RZ-type domain-containing protein</fullName>
    </recommendedName>
</protein>
<keyword evidence="5" id="KW-0862">Zinc</keyword>
<name>A0A915Z663_9GLOM</name>
<organism evidence="8 9">
    <name type="scientific">Rhizophagus irregularis</name>
    <dbReference type="NCBI Taxonomy" id="588596"/>
    <lineage>
        <taxon>Eukaryota</taxon>
        <taxon>Fungi</taxon>
        <taxon>Fungi incertae sedis</taxon>
        <taxon>Mucoromycota</taxon>
        <taxon>Glomeromycotina</taxon>
        <taxon>Glomeromycetes</taxon>
        <taxon>Glomerales</taxon>
        <taxon>Glomeraceae</taxon>
        <taxon>Rhizophagus</taxon>
    </lineage>
</organism>
<dbReference type="Pfam" id="PF20173">
    <property type="entry name" value="ZnF_RZ-type"/>
    <property type="match status" value="1"/>
</dbReference>
<evidence type="ECO:0000313" key="8">
    <source>
        <dbReference type="EMBL" id="CAB5363864.1"/>
    </source>
</evidence>
<evidence type="ECO:0000313" key="9">
    <source>
        <dbReference type="Proteomes" id="UP000684084"/>
    </source>
</evidence>
<keyword evidence="4" id="KW-0863">Zinc-finger</keyword>
<evidence type="ECO:0000256" key="5">
    <source>
        <dbReference type="ARBA" id="ARBA00022833"/>
    </source>
</evidence>
<evidence type="ECO:0000256" key="2">
    <source>
        <dbReference type="ARBA" id="ARBA00022490"/>
    </source>
</evidence>
<accession>A0A915Z663</accession>
<feature type="domain" description="RZ-type" evidence="7">
    <location>
        <begin position="81"/>
        <end position="163"/>
    </location>
</feature>
<dbReference type="VEuPathDB" id="FungiDB:RhiirFUN_006081"/>
<keyword evidence="6" id="KW-0391">Immunity</keyword>
<dbReference type="GO" id="GO:0008270">
    <property type="term" value="F:zinc ion binding"/>
    <property type="evidence" value="ECO:0007669"/>
    <property type="project" value="UniProtKB-KW"/>
</dbReference>
<evidence type="ECO:0000256" key="4">
    <source>
        <dbReference type="ARBA" id="ARBA00022771"/>
    </source>
</evidence>
<reference evidence="8" key="1">
    <citation type="submission" date="2020-05" db="EMBL/GenBank/DDBJ databases">
        <authorList>
            <person name="Rincon C."/>
            <person name="Sanders R I."/>
            <person name="Robbins C."/>
            <person name="Chaturvedi A."/>
        </authorList>
    </citation>
    <scope>NUCLEOTIDE SEQUENCE</scope>
    <source>
        <strain evidence="8">CHB12</strain>
    </source>
</reference>
<gene>
    <name evidence="8" type="ORF">CHRIB12_LOCUS9701</name>
</gene>
<keyword evidence="3" id="KW-0479">Metal-binding</keyword>
<comment type="caution">
    <text evidence="8">The sequence shown here is derived from an EMBL/GenBank/DDBJ whole genome shotgun (WGS) entry which is preliminary data.</text>
</comment>
<dbReference type="GO" id="GO:0005737">
    <property type="term" value="C:cytoplasm"/>
    <property type="evidence" value="ECO:0007669"/>
    <property type="project" value="UniProtKB-SubCell"/>
</dbReference>
<dbReference type="Proteomes" id="UP000684084">
    <property type="component" value="Unassembled WGS sequence"/>
</dbReference>
<dbReference type="GO" id="GO:0002376">
    <property type="term" value="P:immune system process"/>
    <property type="evidence" value="ECO:0007669"/>
    <property type="project" value="UniProtKB-KW"/>
</dbReference>
<evidence type="ECO:0000256" key="3">
    <source>
        <dbReference type="ARBA" id="ARBA00022723"/>
    </source>
</evidence>
<keyword evidence="2" id="KW-0963">Cytoplasm</keyword>